<gene>
    <name evidence="1" type="ORF">PORUE0001_0096</name>
</gene>
<sequence length="388" mass="42925">MNHLYRNLLLLCILSLGLLNSCREDDPVVPSDSEVIANSSQVSGGITGFYLLNEGNFQANNSSLDYMNLVSGTYSRNIYATINPNVVKELGDTGNDLQIYGSRLYAVINSSNKVEVLDAQSGKRIGQVDIPNCRYICFDSDNAYVSSYVSTSTRDAKGEVRGAVYRVNLNTLAITGQVVVGYQPEEMVVKGERLYVANSGGYMKPNYERTLSVIDLKSFTEVDKIEVGMNLHRLRMDHNGRLWVTSRGNYGNVPSNLYYIDLDPATQKVAKLDSLNMPCAQMAFYGDKLYYYSSVWDSEANKMKIGFGLVDINAAKPLAESFITDGTDANIQTAYCLAIHPASGDIYITDAKDYVSSGTLYCFTPDGKLKWQINRTGMLPGHIAFVKK</sequence>
<dbReference type="STRING" id="596327.PORUE0001_0096"/>
<dbReference type="InterPro" id="IPR015943">
    <property type="entry name" value="WD40/YVTN_repeat-like_dom_sf"/>
</dbReference>
<name>C2MBB8_9PORP</name>
<dbReference type="PANTHER" id="PTHR47197">
    <property type="entry name" value="PROTEIN NIRF"/>
    <property type="match status" value="1"/>
</dbReference>
<protein>
    <recommendedName>
        <fullName evidence="3">PQQ enzyme repeat protein</fullName>
    </recommendedName>
</protein>
<dbReference type="OrthoDB" id="792648at2"/>
<dbReference type="PANTHER" id="PTHR47197:SF3">
    <property type="entry name" value="DIHYDRO-HEME D1 DEHYDROGENASE"/>
    <property type="match status" value="1"/>
</dbReference>
<dbReference type="InterPro" id="IPR051200">
    <property type="entry name" value="Host-pathogen_enzymatic-act"/>
</dbReference>
<dbReference type="eggNOG" id="COG3391">
    <property type="taxonomic scope" value="Bacteria"/>
</dbReference>
<accession>C2MBB8</accession>
<dbReference type="Pfam" id="PF16819">
    <property type="entry name" value="DUF5074"/>
    <property type="match status" value="1"/>
</dbReference>
<evidence type="ECO:0008006" key="3">
    <source>
        <dbReference type="Google" id="ProtNLM"/>
    </source>
</evidence>
<dbReference type="InterPro" id="IPR031815">
    <property type="entry name" value="DUF5074"/>
</dbReference>
<dbReference type="SUPFAM" id="SSF63825">
    <property type="entry name" value="YWTD domain"/>
    <property type="match status" value="1"/>
</dbReference>
<comment type="caution">
    <text evidence="1">The sequence shown here is derived from an EMBL/GenBank/DDBJ whole genome shotgun (WGS) entry which is preliminary data.</text>
</comment>
<dbReference type="Gene3D" id="2.130.10.10">
    <property type="entry name" value="YVTN repeat-like/Quinoprotein amine dehydrogenase"/>
    <property type="match status" value="1"/>
</dbReference>
<reference evidence="1 2" key="1">
    <citation type="submission" date="2009-04" db="EMBL/GenBank/DDBJ databases">
        <authorList>
            <person name="Sebastian Y."/>
            <person name="Madupu R."/>
            <person name="Durkin A.S."/>
            <person name="Torralba M."/>
            <person name="Methe B."/>
            <person name="Sutton G.G."/>
            <person name="Strausberg R.L."/>
            <person name="Nelson K.E."/>
        </authorList>
    </citation>
    <scope>NUCLEOTIDE SEQUENCE [LARGE SCALE GENOMIC DNA]</scope>
    <source>
        <strain evidence="1 2">60-3</strain>
    </source>
</reference>
<keyword evidence="2" id="KW-1185">Reference proteome</keyword>
<dbReference type="EMBL" id="ACLR01000120">
    <property type="protein sequence ID" value="EEK17025.1"/>
    <property type="molecule type" value="Genomic_DNA"/>
</dbReference>
<dbReference type="Proteomes" id="UP000003303">
    <property type="component" value="Unassembled WGS sequence"/>
</dbReference>
<evidence type="ECO:0000313" key="2">
    <source>
        <dbReference type="Proteomes" id="UP000003303"/>
    </source>
</evidence>
<dbReference type="RefSeq" id="WP_007365170.1">
    <property type="nucleotide sequence ID" value="NZ_ACLR01000120.1"/>
</dbReference>
<proteinExistence type="predicted"/>
<organism evidence="1 2">
    <name type="scientific">Porphyromonas uenonis 60-3</name>
    <dbReference type="NCBI Taxonomy" id="596327"/>
    <lineage>
        <taxon>Bacteria</taxon>
        <taxon>Pseudomonadati</taxon>
        <taxon>Bacteroidota</taxon>
        <taxon>Bacteroidia</taxon>
        <taxon>Bacteroidales</taxon>
        <taxon>Porphyromonadaceae</taxon>
        <taxon>Porphyromonas</taxon>
    </lineage>
</organism>
<evidence type="ECO:0000313" key="1">
    <source>
        <dbReference type="EMBL" id="EEK17025.1"/>
    </source>
</evidence>
<dbReference type="AlphaFoldDB" id="C2MBB8"/>